<evidence type="ECO:0000259" key="4">
    <source>
        <dbReference type="Pfam" id="PF08386"/>
    </source>
</evidence>
<dbReference type="GO" id="GO:0016787">
    <property type="term" value="F:hydrolase activity"/>
    <property type="evidence" value="ECO:0007669"/>
    <property type="project" value="UniProtKB-KW"/>
</dbReference>
<dbReference type="Proteomes" id="UP000236546">
    <property type="component" value="Unassembled WGS sequence"/>
</dbReference>
<dbReference type="InterPro" id="IPR051601">
    <property type="entry name" value="Serine_prot/Carboxylest_S33"/>
</dbReference>
<evidence type="ECO:0000256" key="3">
    <source>
        <dbReference type="SAM" id="SignalP"/>
    </source>
</evidence>
<protein>
    <recommendedName>
        <fullName evidence="4">Peptidase S33 tripeptidyl aminopeptidase-like C-terminal domain-containing protein</fullName>
    </recommendedName>
</protein>
<comment type="caution">
    <text evidence="5">The sequence shown here is derived from an EMBL/GenBank/DDBJ whole genome shotgun (WGS) entry which is preliminary data.</text>
</comment>
<keyword evidence="2" id="KW-0378">Hydrolase</keyword>
<dbReference type="InterPro" id="IPR029058">
    <property type="entry name" value="AB_hydrolase_fold"/>
</dbReference>
<dbReference type="OrthoDB" id="425534at2759"/>
<name>A0A2K0TA13_9HYPO</name>
<dbReference type="Gene3D" id="3.40.50.1820">
    <property type="entry name" value="alpha/beta hydrolase"/>
    <property type="match status" value="1"/>
</dbReference>
<dbReference type="EMBL" id="MTYH01000051">
    <property type="protein sequence ID" value="PNP42364.1"/>
    <property type="molecule type" value="Genomic_DNA"/>
</dbReference>
<sequence>MLLRSTAILLAGLAATTAGALYANSIEFDWTAIEPTEDLRYRDCFNGLRCARLKVPLDWNNPKDNRTIAIAIATLPASVPVDHPDHGGTIILNPGGPGDLGVNLVRLSGRHLQKVIDNKKKYDYLGFDPRGIGNTTPQLDCFGGDTLARNAYQQVLRGLSTLDSSEDALRRFLAYSKGLGALCETTLGKSSILEHVTTAAVCRDMVEMVDRVDELRKREVALRKRRRGEHEQEVTTEENQVPRLQYLGLSYGTALGNTFASMFPGRVGRVVLDGVVDAEDYMRGLWHHDLIDTEAVVNYFYDTCFEAGDICMLRTPEDVSGASIRKRVDQFITDMDALPRYSVGGTSIAALTGRDIRDSISQALYRPILSFPPLAQLLSDALEGNYTLLTSTVTPDDIQTDCATGSQILSGEAAYGISCSDAADNQTEHDLAYYSNELRIYMNQSITFGAKWATIPFQCVGYRLQPKYQFRGPWVTPPADSSLKPGVPAAPLLFLSNRIDPVTPPVNAIAMSANHPGSAVVIQDSVGHCAIPAGWSECTNQILRDYFEFGVVPRNGTACPASCKAWQENDNGCNSLSFENNGGW</sequence>
<proteinExistence type="inferred from homology"/>
<evidence type="ECO:0000256" key="2">
    <source>
        <dbReference type="ARBA" id="ARBA00022801"/>
    </source>
</evidence>
<keyword evidence="3" id="KW-0732">Signal</keyword>
<dbReference type="AlphaFoldDB" id="A0A2K0TA13"/>
<organism evidence="5 6">
    <name type="scientific">Trichoderma gamsii</name>
    <dbReference type="NCBI Taxonomy" id="398673"/>
    <lineage>
        <taxon>Eukaryota</taxon>
        <taxon>Fungi</taxon>
        <taxon>Dikarya</taxon>
        <taxon>Ascomycota</taxon>
        <taxon>Pezizomycotina</taxon>
        <taxon>Sordariomycetes</taxon>
        <taxon>Hypocreomycetidae</taxon>
        <taxon>Hypocreales</taxon>
        <taxon>Hypocreaceae</taxon>
        <taxon>Trichoderma</taxon>
    </lineage>
</organism>
<evidence type="ECO:0000256" key="1">
    <source>
        <dbReference type="ARBA" id="ARBA00010088"/>
    </source>
</evidence>
<feature type="signal peptide" evidence="3">
    <location>
        <begin position="1"/>
        <end position="18"/>
    </location>
</feature>
<dbReference type="InterPro" id="IPR013595">
    <property type="entry name" value="Pept_S33_TAP-like_C"/>
</dbReference>
<gene>
    <name evidence="5" type="ORF">TGAMA5MH_06046</name>
</gene>
<dbReference type="Pfam" id="PF08386">
    <property type="entry name" value="Abhydrolase_4"/>
    <property type="match status" value="1"/>
</dbReference>
<dbReference type="PANTHER" id="PTHR43248">
    <property type="entry name" value="2-SUCCINYL-6-HYDROXY-2,4-CYCLOHEXADIENE-1-CARBOXYLATE SYNTHASE"/>
    <property type="match status" value="1"/>
</dbReference>
<feature type="chain" id="PRO_5014441314" description="Peptidase S33 tripeptidyl aminopeptidase-like C-terminal domain-containing protein" evidence="3">
    <location>
        <begin position="19"/>
        <end position="584"/>
    </location>
</feature>
<accession>A0A2K0TA13</accession>
<evidence type="ECO:0000313" key="5">
    <source>
        <dbReference type="EMBL" id="PNP42364.1"/>
    </source>
</evidence>
<dbReference type="SUPFAM" id="SSF53474">
    <property type="entry name" value="alpha/beta-Hydrolases"/>
    <property type="match status" value="1"/>
</dbReference>
<comment type="similarity">
    <text evidence="1">Belongs to the peptidase S33 family.</text>
</comment>
<dbReference type="PANTHER" id="PTHR43248:SF25">
    <property type="entry name" value="AB HYDROLASE-1 DOMAIN-CONTAINING PROTEIN-RELATED"/>
    <property type="match status" value="1"/>
</dbReference>
<reference evidence="5 6" key="1">
    <citation type="submission" date="2017-02" db="EMBL/GenBank/DDBJ databases">
        <title>Genomes of Trichoderma spp. with biocontrol activity.</title>
        <authorList>
            <person name="Gardiner D."/>
            <person name="Kazan K."/>
            <person name="Vos C."/>
            <person name="Harvey P."/>
        </authorList>
    </citation>
    <scope>NUCLEOTIDE SEQUENCE [LARGE SCALE GENOMIC DNA]</scope>
    <source>
        <strain evidence="5 6">A5MH</strain>
    </source>
</reference>
<feature type="domain" description="Peptidase S33 tripeptidyl aminopeptidase-like C-terminal" evidence="4">
    <location>
        <begin position="448"/>
        <end position="559"/>
    </location>
</feature>
<evidence type="ECO:0000313" key="6">
    <source>
        <dbReference type="Proteomes" id="UP000236546"/>
    </source>
</evidence>